<feature type="region of interest" description="Disordered" evidence="3">
    <location>
        <begin position="1364"/>
        <end position="1383"/>
    </location>
</feature>
<evidence type="ECO:0008006" key="8">
    <source>
        <dbReference type="Google" id="ProtNLM"/>
    </source>
</evidence>
<dbReference type="Gene3D" id="2.60.40.150">
    <property type="entry name" value="C2 domain"/>
    <property type="match status" value="1"/>
</dbReference>
<dbReference type="InterPro" id="IPR006578">
    <property type="entry name" value="MADF-dom"/>
</dbReference>
<dbReference type="InterPro" id="IPR043162">
    <property type="entry name" value="DOCK_C_lobe_C"/>
</dbReference>
<dbReference type="OrthoDB" id="47328at2759"/>
<dbReference type="PROSITE" id="PS51029">
    <property type="entry name" value="MADF"/>
    <property type="match status" value="1"/>
</dbReference>
<proteinExistence type="inferred from homology"/>
<protein>
    <recommendedName>
        <fullName evidence="8">Dedicator of cytokinesis protein 7</fullName>
    </recommendedName>
</protein>
<feature type="non-terminal residue" evidence="6">
    <location>
        <position position="1"/>
    </location>
</feature>
<dbReference type="PANTHER" id="PTHR23317">
    <property type="entry name" value="DEDICATOR OF CYTOKINESIS DOCK"/>
    <property type="match status" value="1"/>
</dbReference>
<dbReference type="PROSITE" id="PS51651">
    <property type="entry name" value="DOCKER"/>
    <property type="match status" value="1"/>
</dbReference>
<dbReference type="InterPro" id="IPR043161">
    <property type="entry name" value="DOCK_C_lobe_A"/>
</dbReference>
<evidence type="ECO:0000259" key="4">
    <source>
        <dbReference type="PROSITE" id="PS51029"/>
    </source>
</evidence>
<evidence type="ECO:0000313" key="6">
    <source>
        <dbReference type="EMBL" id="KAG8238879.1"/>
    </source>
</evidence>
<dbReference type="PANTHER" id="PTHR23317:SF76">
    <property type="entry name" value="LD20667P"/>
    <property type="match status" value="1"/>
</dbReference>
<keyword evidence="7" id="KW-1185">Reference proteome</keyword>
<reference evidence="6" key="1">
    <citation type="submission" date="2013-04" db="EMBL/GenBank/DDBJ databases">
        <authorList>
            <person name="Qu J."/>
            <person name="Murali S.C."/>
            <person name="Bandaranaike D."/>
            <person name="Bellair M."/>
            <person name="Blankenburg K."/>
            <person name="Chao H."/>
            <person name="Dinh H."/>
            <person name="Doddapaneni H."/>
            <person name="Downs B."/>
            <person name="Dugan-Rocha S."/>
            <person name="Elkadiri S."/>
            <person name="Gnanaolivu R.D."/>
            <person name="Hernandez B."/>
            <person name="Javaid M."/>
            <person name="Jayaseelan J.C."/>
            <person name="Lee S."/>
            <person name="Li M."/>
            <person name="Ming W."/>
            <person name="Munidasa M."/>
            <person name="Muniz J."/>
            <person name="Nguyen L."/>
            <person name="Ongeri F."/>
            <person name="Osuji N."/>
            <person name="Pu L.-L."/>
            <person name="Puazo M."/>
            <person name="Qu C."/>
            <person name="Quiroz J."/>
            <person name="Raj R."/>
            <person name="Weissenberger G."/>
            <person name="Xin Y."/>
            <person name="Zou X."/>
            <person name="Han Y."/>
            <person name="Richards S."/>
            <person name="Worley K."/>
            <person name="Muzny D."/>
            <person name="Gibbs R."/>
        </authorList>
    </citation>
    <scope>NUCLEOTIDE SEQUENCE</scope>
    <source>
        <strain evidence="6">Sampled in the wild</strain>
    </source>
</reference>
<dbReference type="InterPro" id="IPR046773">
    <property type="entry name" value="DOCKER_Lobe_C"/>
</dbReference>
<gene>
    <name evidence="6" type="ORF">J437_LFUL018440</name>
</gene>
<feature type="compositionally biased region" description="Basic and acidic residues" evidence="3">
    <location>
        <begin position="375"/>
        <end position="405"/>
    </location>
</feature>
<accession>A0A8K0PCY8</accession>
<keyword evidence="1" id="KW-0344">Guanine-nucleotide releasing factor</keyword>
<sequence>VLIAFAFQVSLCDIVDPLDYEDFIQQHQLLVDRDPLRHVLDFPVNDVEVGILPRKIRTLSPITPSESIENLPLHIRYCVQSYTSDWIVVSHRYLHHSSSCWVRDRAGERLALVQGIPQQEFEVDLEQGAFSNSPDDEGYKDSNIPLSEQCINSVDTPRGSWASFDLRNSISDALIPSLLERIPPETVDQLNEAKRTEERQDAVFSLFPTQDEEDIIERRFPAEIPSEHMGHRILVKCLQLKLDLEVEPIFAIMALYDAKEKKKVSENFYFDMNSEAMKRMLGSHIPYCDISTLSRSCIFDITYPSTDLFLVIKLEKVLQGDISECAEPYMKDDKNRDKVKSNAVASCERLGKYRMPFAWTAIYLMNIINGVNSLERDSGSDKESTGSNSLDRKSSSGSFDRKKTSDVGSLTRRGSLERRSASEKRRSWSPEDFGSTLDSFRPVKLTVSSFFKQESDKLRDEDLYKFLQDLKRPCSVMKKLKCIPGTLKLDVAPCPEEVKYSITTELARLYPYPDEKGRPTKEVLEFPAREVFEPHYTYRNLLFVYPKDLNFAGRAEATNLGQRIEKYPCLYNHTLPEYSRKEVTEKAWSKVAKVMKWSVDDCKEKWKKVRNEFLQSLKPGPSGSSAKHKKLYYLHDIMQFKVPYLWPITHAKDTGNLPFPLDDNEEEHQLTEEVGQTQTGQWHNIVGIKEQPEKCPEFYDEIKIKIPANLGDHHHLLFTFYHISCQRKIEQPTVETPVGYTMLQKLKSSDKVKRLNFCNKILEQLAVNDIFLDKLVFSDEATFHLSGQVNRQNIRIWGSENPQESVEHERDSPKVIHVYRMLKHNCFVFQDRYLNKFLNLCSAVEEGNIPQRIGEANIENELKNSILDLNHAKLDPLVNFLPLIFDKLIFLMVKPPSVGGQLMNIGPTTFETIAMLVQNISLLQEGHRDQHGRHSLLTTYINYQCNLPYHMEGQTLSGISPPLSPGYMPRPTSVQLSKKPLSHEHYVALNLPFGTPFTPSSAPASPNPSIASSTSQSSFISTLVGGDKTNFAELTADFRQQHFLVGLVLSDLASVLDLQSNSNPNLHGADEQDEEVSSISKVLDRTSSMRTSPNHENYMHPITKVQPKKIFHEELALQWVVSSGSAKELALTNAWFFFELIVKSMIQHLAATRSLDAPRKIRNPGLHHKAVNIIRNLMTCHDCDPRYSEQQCKARVAALYLPLIGIVMDSLPQLYAWNSDYRGRTLLGQGHDEMDAQTSINQSVAMAIAGSSMFGNKTNGAEAYDPFKQPRKSALSSETSRNLLMCFLWVIKNIDKNVLKLWWADMPLTRIHQLLEVLNICISCFEYKGKKAIKRCAQQNFRKTSDIKSRLEDVILGQGSARSEMMMRRKERKPPSPSGWPGDRLRWRKDQMAWKPYLDTPERPRAEVETDAHIEGNLATEVSLIILDTLELIVQVSRNNHTEAAMCLVHSSALVAEYLHMLEDLHHLPVGAVSFEHVTPNALEESAVSDDVLSPDEEGVCLGKDFTESGLVGLLEHAANSFHMIVLTPIDVAIEDIQKKTVELALATQQEPPDPKILQMVLQGCIGTTVNQGPMEVALVFLSDMVDGQKAPTKSQNKLRLCFKDFSKKCADALRKNKNLIGPDQRDYQRELERNYHRFTDRLMPLITINSNVGRTLRNRR</sequence>
<dbReference type="InterPro" id="IPR021816">
    <property type="entry name" value="DOCK_C/D_N"/>
</dbReference>
<feature type="compositionally biased region" description="Basic and acidic residues" evidence="3">
    <location>
        <begin position="414"/>
        <end position="429"/>
    </location>
</feature>
<name>A0A8K0PCY8_LADFU</name>
<dbReference type="Pfam" id="PF10545">
    <property type="entry name" value="MADF_DNA_bdg"/>
    <property type="match status" value="1"/>
</dbReference>
<comment type="similarity">
    <text evidence="2">Belongs to the DOCK family.</text>
</comment>
<dbReference type="InterPro" id="IPR026791">
    <property type="entry name" value="DOCK"/>
</dbReference>
<dbReference type="FunFam" id="1.20.58.740:FF:000002">
    <property type="entry name" value="Dedicator of cytokinesis protein 7"/>
    <property type="match status" value="1"/>
</dbReference>
<dbReference type="Proteomes" id="UP000792457">
    <property type="component" value="Unassembled WGS sequence"/>
</dbReference>
<dbReference type="GO" id="GO:0005085">
    <property type="term" value="F:guanyl-nucleotide exchange factor activity"/>
    <property type="evidence" value="ECO:0007669"/>
    <property type="project" value="UniProtKB-KW"/>
</dbReference>
<organism evidence="6 7">
    <name type="scientific">Ladona fulva</name>
    <name type="common">Scarce chaser dragonfly</name>
    <name type="synonym">Libellula fulva</name>
    <dbReference type="NCBI Taxonomy" id="123851"/>
    <lineage>
        <taxon>Eukaryota</taxon>
        <taxon>Metazoa</taxon>
        <taxon>Ecdysozoa</taxon>
        <taxon>Arthropoda</taxon>
        <taxon>Hexapoda</taxon>
        <taxon>Insecta</taxon>
        <taxon>Pterygota</taxon>
        <taxon>Palaeoptera</taxon>
        <taxon>Odonata</taxon>
        <taxon>Epiprocta</taxon>
        <taxon>Anisoptera</taxon>
        <taxon>Libelluloidea</taxon>
        <taxon>Libellulidae</taxon>
        <taxon>Ladona</taxon>
    </lineage>
</organism>
<feature type="domain" description="MADF" evidence="4">
    <location>
        <begin position="559"/>
        <end position="646"/>
    </location>
</feature>
<dbReference type="InterPro" id="IPR027007">
    <property type="entry name" value="C2_DOCK-type_domain"/>
</dbReference>
<feature type="domain" description="DOCKER" evidence="5">
    <location>
        <begin position="1527"/>
        <end position="1652"/>
    </location>
</feature>
<dbReference type="InterPro" id="IPR027357">
    <property type="entry name" value="DOCKER_dom"/>
</dbReference>
<dbReference type="InterPro" id="IPR046769">
    <property type="entry name" value="DOCKER_Lobe_A"/>
</dbReference>
<dbReference type="InterPro" id="IPR035892">
    <property type="entry name" value="C2_domain_sf"/>
</dbReference>
<evidence type="ECO:0000259" key="5">
    <source>
        <dbReference type="PROSITE" id="PS51651"/>
    </source>
</evidence>
<comment type="caution">
    <text evidence="6">The sequence shown here is derived from an EMBL/GenBank/DDBJ whole genome shotgun (WGS) entry which is preliminary data.</text>
</comment>
<evidence type="ECO:0000256" key="1">
    <source>
        <dbReference type="ARBA" id="ARBA00022658"/>
    </source>
</evidence>
<dbReference type="Pfam" id="PF20421">
    <property type="entry name" value="DHR-2_Lobe_C"/>
    <property type="match status" value="1"/>
</dbReference>
<evidence type="ECO:0000256" key="2">
    <source>
        <dbReference type="PROSITE-ProRule" id="PRU00984"/>
    </source>
</evidence>
<dbReference type="Pfam" id="PF11878">
    <property type="entry name" value="DOCK_C-D_N"/>
    <property type="match status" value="1"/>
</dbReference>
<feature type="region of interest" description="Disordered" evidence="3">
    <location>
        <begin position="1064"/>
        <end position="1099"/>
    </location>
</feature>
<dbReference type="Gene3D" id="1.25.40.410">
    <property type="match status" value="1"/>
</dbReference>
<dbReference type="Pfam" id="PF14429">
    <property type="entry name" value="DOCK-C2"/>
    <property type="match status" value="1"/>
</dbReference>
<dbReference type="GO" id="GO:0007264">
    <property type="term" value="P:small GTPase-mediated signal transduction"/>
    <property type="evidence" value="ECO:0007669"/>
    <property type="project" value="InterPro"/>
</dbReference>
<feature type="compositionally biased region" description="Polar residues" evidence="3">
    <location>
        <begin position="1077"/>
        <end position="1095"/>
    </location>
</feature>
<evidence type="ECO:0000256" key="3">
    <source>
        <dbReference type="SAM" id="MobiDB-lite"/>
    </source>
</evidence>
<dbReference type="EMBL" id="KZ309463">
    <property type="protein sequence ID" value="KAG8238879.1"/>
    <property type="molecule type" value="Genomic_DNA"/>
</dbReference>
<feature type="region of interest" description="Disordered" evidence="3">
    <location>
        <begin position="375"/>
        <end position="431"/>
    </location>
</feature>
<dbReference type="SMART" id="SM00595">
    <property type="entry name" value="MADF"/>
    <property type="match status" value="1"/>
</dbReference>
<dbReference type="Gene3D" id="1.20.58.740">
    <property type="match status" value="1"/>
</dbReference>
<evidence type="ECO:0000313" key="7">
    <source>
        <dbReference type="Proteomes" id="UP000792457"/>
    </source>
</evidence>
<dbReference type="Pfam" id="PF06920">
    <property type="entry name" value="DHR-2_Lobe_A"/>
    <property type="match status" value="1"/>
</dbReference>
<reference evidence="6" key="2">
    <citation type="submission" date="2017-10" db="EMBL/GenBank/DDBJ databases">
        <title>Ladona fulva Genome sequencing and assembly.</title>
        <authorList>
            <person name="Murali S."/>
            <person name="Richards S."/>
            <person name="Bandaranaike D."/>
            <person name="Bellair M."/>
            <person name="Blankenburg K."/>
            <person name="Chao H."/>
            <person name="Dinh H."/>
            <person name="Doddapaneni H."/>
            <person name="Dugan-Rocha S."/>
            <person name="Elkadiri S."/>
            <person name="Gnanaolivu R."/>
            <person name="Hernandez B."/>
            <person name="Skinner E."/>
            <person name="Javaid M."/>
            <person name="Lee S."/>
            <person name="Li M."/>
            <person name="Ming W."/>
            <person name="Munidasa M."/>
            <person name="Muniz J."/>
            <person name="Nguyen L."/>
            <person name="Hughes D."/>
            <person name="Osuji N."/>
            <person name="Pu L.-L."/>
            <person name="Puazo M."/>
            <person name="Qu C."/>
            <person name="Quiroz J."/>
            <person name="Raj R."/>
            <person name="Weissenberger G."/>
            <person name="Xin Y."/>
            <person name="Zou X."/>
            <person name="Han Y."/>
            <person name="Worley K."/>
            <person name="Muzny D."/>
            <person name="Gibbs R."/>
        </authorList>
    </citation>
    <scope>NUCLEOTIDE SEQUENCE</scope>
    <source>
        <strain evidence="6">Sampled in the wild</strain>
    </source>
</reference>